<name>A0AAE0XEI9_9GAST</name>
<dbReference type="EMBL" id="JAWDGP010008070">
    <property type="protein sequence ID" value="KAK3691943.1"/>
    <property type="molecule type" value="Genomic_DNA"/>
</dbReference>
<dbReference type="GO" id="GO:0016485">
    <property type="term" value="P:protein processing"/>
    <property type="evidence" value="ECO:0007669"/>
    <property type="project" value="TreeGrafter"/>
</dbReference>
<dbReference type="Proteomes" id="UP001283361">
    <property type="component" value="Unassembled WGS sequence"/>
</dbReference>
<dbReference type="GO" id="GO:0046872">
    <property type="term" value="F:metal ion binding"/>
    <property type="evidence" value="ECO:0007669"/>
    <property type="project" value="InterPro"/>
</dbReference>
<dbReference type="Gene3D" id="3.30.830.10">
    <property type="entry name" value="Metalloenzyme, LuxS/M16 peptidase-like"/>
    <property type="match status" value="1"/>
</dbReference>
<evidence type="ECO:0000313" key="2">
    <source>
        <dbReference type="Proteomes" id="UP001283361"/>
    </source>
</evidence>
<protein>
    <submittedName>
        <fullName evidence="1">Uncharacterized protein</fullName>
    </submittedName>
</protein>
<keyword evidence="2" id="KW-1185">Reference proteome</keyword>
<dbReference type="PANTHER" id="PTHR43016">
    <property type="entry name" value="PRESEQUENCE PROTEASE"/>
    <property type="match status" value="1"/>
</dbReference>
<dbReference type="PANTHER" id="PTHR43016:SF13">
    <property type="entry name" value="PRESEQUENCE PROTEASE, MITOCHONDRIAL"/>
    <property type="match status" value="1"/>
</dbReference>
<gene>
    <name evidence="1" type="ORF">RRG08_021868</name>
</gene>
<reference evidence="1" key="1">
    <citation type="journal article" date="2023" name="G3 (Bethesda)">
        <title>A reference genome for the long-term kleptoplast-retaining sea slug Elysia crispata morphotype clarki.</title>
        <authorList>
            <person name="Eastman K.E."/>
            <person name="Pendleton A.L."/>
            <person name="Shaikh M.A."/>
            <person name="Suttiyut T."/>
            <person name="Ogas R."/>
            <person name="Tomko P."/>
            <person name="Gavelis G."/>
            <person name="Widhalm J.R."/>
            <person name="Wisecaver J.H."/>
        </authorList>
    </citation>
    <scope>NUCLEOTIDE SEQUENCE</scope>
    <source>
        <strain evidence="1">ECLA1</strain>
    </source>
</reference>
<dbReference type="GO" id="GO:0004222">
    <property type="term" value="F:metalloendopeptidase activity"/>
    <property type="evidence" value="ECO:0007669"/>
    <property type="project" value="TreeGrafter"/>
</dbReference>
<evidence type="ECO:0000313" key="1">
    <source>
        <dbReference type="EMBL" id="KAK3691943.1"/>
    </source>
</evidence>
<dbReference type="SUPFAM" id="SSF63411">
    <property type="entry name" value="LuxS/MPP-like metallohydrolase"/>
    <property type="match status" value="1"/>
</dbReference>
<proteinExistence type="predicted"/>
<dbReference type="GO" id="GO:0005759">
    <property type="term" value="C:mitochondrial matrix"/>
    <property type="evidence" value="ECO:0007669"/>
    <property type="project" value="TreeGrafter"/>
</dbReference>
<accession>A0AAE0XEI9</accession>
<sequence>MMKPIYTQSLIIKVDQNKRPLPSHTYSILSRGDPAHTTSLTQQQLQDAHAKLYHPRNARSSTLGHLPLESHLEFIDSSLVEFSQIEPSVGEPHEQRWKKPVSCECNIYHGLICQLAQDLSGQHKGEGRDIPCLS</sequence>
<dbReference type="AlphaFoldDB" id="A0AAE0XEI9"/>
<organism evidence="1 2">
    <name type="scientific">Elysia crispata</name>
    <name type="common">lettuce slug</name>
    <dbReference type="NCBI Taxonomy" id="231223"/>
    <lineage>
        <taxon>Eukaryota</taxon>
        <taxon>Metazoa</taxon>
        <taxon>Spiralia</taxon>
        <taxon>Lophotrochozoa</taxon>
        <taxon>Mollusca</taxon>
        <taxon>Gastropoda</taxon>
        <taxon>Heterobranchia</taxon>
        <taxon>Euthyneura</taxon>
        <taxon>Panpulmonata</taxon>
        <taxon>Sacoglossa</taxon>
        <taxon>Placobranchoidea</taxon>
        <taxon>Plakobranchidae</taxon>
        <taxon>Elysia</taxon>
    </lineage>
</organism>
<comment type="caution">
    <text evidence="1">The sequence shown here is derived from an EMBL/GenBank/DDBJ whole genome shotgun (WGS) entry which is preliminary data.</text>
</comment>
<dbReference type="InterPro" id="IPR011249">
    <property type="entry name" value="Metalloenz_LuxS/M16"/>
</dbReference>